<gene>
    <name evidence="2" type="ORF">GGR42_002164</name>
</gene>
<protein>
    <submittedName>
        <fullName evidence="2">Uncharacterized protein</fullName>
    </submittedName>
</protein>
<keyword evidence="1" id="KW-0812">Transmembrane</keyword>
<sequence>MKNTLKKGLLLGIGYVLLKWTLLGLIGTYLYKKGMWSNWYFLILPVIGLTVFFIRKKKKAKNGKA</sequence>
<evidence type="ECO:0000256" key="1">
    <source>
        <dbReference type="SAM" id="Phobius"/>
    </source>
</evidence>
<evidence type="ECO:0000313" key="3">
    <source>
        <dbReference type="Proteomes" id="UP000590442"/>
    </source>
</evidence>
<feature type="transmembrane region" description="Helical" evidence="1">
    <location>
        <begin position="9"/>
        <end position="31"/>
    </location>
</feature>
<dbReference type="Proteomes" id="UP000590442">
    <property type="component" value="Unassembled WGS sequence"/>
</dbReference>
<organism evidence="2 3">
    <name type="scientific">Saonia flava</name>
    <dbReference type="NCBI Taxonomy" id="523696"/>
    <lineage>
        <taxon>Bacteria</taxon>
        <taxon>Pseudomonadati</taxon>
        <taxon>Bacteroidota</taxon>
        <taxon>Flavobacteriia</taxon>
        <taxon>Flavobacteriales</taxon>
        <taxon>Flavobacteriaceae</taxon>
        <taxon>Saonia</taxon>
    </lineage>
</organism>
<keyword evidence="1" id="KW-0472">Membrane</keyword>
<comment type="caution">
    <text evidence="2">The sequence shown here is derived from an EMBL/GenBank/DDBJ whole genome shotgun (WGS) entry which is preliminary data.</text>
</comment>
<dbReference type="RefSeq" id="WP_167963727.1">
    <property type="nucleotide sequence ID" value="NZ_JAATJJ010000001.1"/>
</dbReference>
<dbReference type="EMBL" id="JAATJJ010000001">
    <property type="protein sequence ID" value="NJB71702.1"/>
    <property type="molecule type" value="Genomic_DNA"/>
</dbReference>
<name>A0A846QYI2_9FLAO</name>
<reference evidence="2 3" key="1">
    <citation type="submission" date="2020-03" db="EMBL/GenBank/DDBJ databases">
        <title>Genomic Encyclopedia of Type Strains, Phase IV (KMG-IV): sequencing the most valuable type-strain genomes for metagenomic binning, comparative biology and taxonomic classification.</title>
        <authorList>
            <person name="Goeker M."/>
        </authorList>
    </citation>
    <scope>NUCLEOTIDE SEQUENCE [LARGE SCALE GENOMIC DNA]</scope>
    <source>
        <strain evidence="2 3">DSM 29762</strain>
    </source>
</reference>
<feature type="transmembrane region" description="Helical" evidence="1">
    <location>
        <begin position="37"/>
        <end position="54"/>
    </location>
</feature>
<proteinExistence type="predicted"/>
<accession>A0A846QYI2</accession>
<keyword evidence="1" id="KW-1133">Transmembrane helix</keyword>
<keyword evidence="3" id="KW-1185">Reference proteome</keyword>
<dbReference type="AlphaFoldDB" id="A0A846QYI2"/>
<evidence type="ECO:0000313" key="2">
    <source>
        <dbReference type="EMBL" id="NJB71702.1"/>
    </source>
</evidence>